<dbReference type="AlphaFoldDB" id="A0A383EII2"/>
<dbReference type="EMBL" id="UINC01226182">
    <property type="protein sequence ID" value="SVE56561.1"/>
    <property type="molecule type" value="Genomic_DNA"/>
</dbReference>
<proteinExistence type="predicted"/>
<reference evidence="1" key="1">
    <citation type="submission" date="2018-05" db="EMBL/GenBank/DDBJ databases">
        <authorList>
            <person name="Lanie J.A."/>
            <person name="Ng W.-L."/>
            <person name="Kazmierczak K.M."/>
            <person name="Andrzejewski T.M."/>
            <person name="Davidsen T.M."/>
            <person name="Wayne K.J."/>
            <person name="Tettelin H."/>
            <person name="Glass J.I."/>
            <person name="Rusch D."/>
            <person name="Podicherti R."/>
            <person name="Tsui H.-C.T."/>
            <person name="Winkler M.E."/>
        </authorList>
    </citation>
    <scope>NUCLEOTIDE SEQUENCE</scope>
</reference>
<name>A0A383EII2_9ZZZZ</name>
<sequence>VNYSELKPDQIISTQQFSLDRTFIDDYLKSTSESTD</sequence>
<protein>
    <submittedName>
        <fullName evidence="1">Uncharacterized protein</fullName>
    </submittedName>
</protein>
<accession>A0A383EII2</accession>
<evidence type="ECO:0000313" key="1">
    <source>
        <dbReference type="EMBL" id="SVE56561.1"/>
    </source>
</evidence>
<gene>
    <name evidence="1" type="ORF">METZ01_LOCUS509415</name>
</gene>
<organism evidence="1">
    <name type="scientific">marine metagenome</name>
    <dbReference type="NCBI Taxonomy" id="408172"/>
    <lineage>
        <taxon>unclassified sequences</taxon>
        <taxon>metagenomes</taxon>
        <taxon>ecological metagenomes</taxon>
    </lineage>
</organism>
<feature type="non-terminal residue" evidence="1">
    <location>
        <position position="1"/>
    </location>
</feature>
<feature type="non-terminal residue" evidence="1">
    <location>
        <position position="36"/>
    </location>
</feature>